<protein>
    <submittedName>
        <fullName evidence="1">Uncharacterized protein</fullName>
    </submittedName>
</protein>
<sequence>EIKENQKRIIAWKDEILYYKSRALSEIEDLRDSFI</sequence>
<name>X1JRH8_9ZZZZ</name>
<feature type="non-terminal residue" evidence="1">
    <location>
        <position position="1"/>
    </location>
</feature>
<dbReference type="EMBL" id="BARV01000361">
    <property type="protein sequence ID" value="GAH97356.1"/>
    <property type="molecule type" value="Genomic_DNA"/>
</dbReference>
<organism evidence="1">
    <name type="scientific">marine sediment metagenome</name>
    <dbReference type="NCBI Taxonomy" id="412755"/>
    <lineage>
        <taxon>unclassified sequences</taxon>
        <taxon>metagenomes</taxon>
        <taxon>ecological metagenomes</taxon>
    </lineage>
</organism>
<proteinExistence type="predicted"/>
<comment type="caution">
    <text evidence="1">The sequence shown here is derived from an EMBL/GenBank/DDBJ whole genome shotgun (WGS) entry which is preliminary data.</text>
</comment>
<dbReference type="AlphaFoldDB" id="X1JRH8"/>
<gene>
    <name evidence="1" type="ORF">S06H3_01442</name>
</gene>
<accession>X1JRH8</accession>
<reference evidence="1" key="1">
    <citation type="journal article" date="2014" name="Front. Microbiol.">
        <title>High frequency of phylogenetically diverse reductive dehalogenase-homologous genes in deep subseafloor sedimentary metagenomes.</title>
        <authorList>
            <person name="Kawai M."/>
            <person name="Futagami T."/>
            <person name="Toyoda A."/>
            <person name="Takaki Y."/>
            <person name="Nishi S."/>
            <person name="Hori S."/>
            <person name="Arai W."/>
            <person name="Tsubouchi T."/>
            <person name="Morono Y."/>
            <person name="Uchiyama I."/>
            <person name="Ito T."/>
            <person name="Fujiyama A."/>
            <person name="Inagaki F."/>
            <person name="Takami H."/>
        </authorList>
    </citation>
    <scope>NUCLEOTIDE SEQUENCE</scope>
    <source>
        <strain evidence="1">Expedition CK06-06</strain>
    </source>
</reference>
<evidence type="ECO:0000313" key="1">
    <source>
        <dbReference type="EMBL" id="GAH97356.1"/>
    </source>
</evidence>